<evidence type="ECO:0000259" key="3">
    <source>
        <dbReference type="Pfam" id="PF14392"/>
    </source>
</evidence>
<dbReference type="Gramene" id="EOX95022">
    <property type="protein sequence ID" value="EOX95022"/>
    <property type="gene ID" value="TCM_004611"/>
</dbReference>
<dbReference type="HOGENOM" id="CLU_501002_0_0_1"/>
<dbReference type="PANTHER" id="PTHR31694">
    <property type="entry name" value="DESICCATION-LIKE PROTEIN"/>
    <property type="match status" value="1"/>
</dbReference>
<dbReference type="Pfam" id="PF13668">
    <property type="entry name" value="Ferritin_2"/>
    <property type="match status" value="1"/>
</dbReference>
<evidence type="ECO:0000313" key="4">
    <source>
        <dbReference type="EMBL" id="EOX95022.1"/>
    </source>
</evidence>
<feature type="domain" description="DUF4283" evidence="2">
    <location>
        <begin position="8"/>
        <end position="81"/>
    </location>
</feature>
<dbReference type="InterPro" id="IPR025558">
    <property type="entry name" value="DUF4283"/>
</dbReference>
<evidence type="ECO:0000259" key="2">
    <source>
        <dbReference type="Pfam" id="PF14111"/>
    </source>
</evidence>
<dbReference type="Pfam" id="PF14392">
    <property type="entry name" value="zf-CCHC_4"/>
    <property type="match status" value="1"/>
</dbReference>
<dbReference type="Pfam" id="PF14111">
    <property type="entry name" value="DUF4283"/>
    <property type="match status" value="1"/>
</dbReference>
<dbReference type="AlphaFoldDB" id="A0A061DRH0"/>
<dbReference type="InParanoid" id="A0A061DRH0"/>
<dbReference type="PANTHER" id="PTHR31694:SF26">
    <property type="entry name" value="OS05G0151100 PROTEIN"/>
    <property type="match status" value="1"/>
</dbReference>
<protein>
    <submittedName>
        <fullName evidence="4">Desiccation-related protein PCC13-62</fullName>
    </submittedName>
</protein>
<feature type="compositionally biased region" description="Basic and acidic residues" evidence="1">
    <location>
        <begin position="199"/>
        <end position="212"/>
    </location>
</feature>
<reference evidence="4 5" key="1">
    <citation type="journal article" date="2013" name="Genome Biol.">
        <title>The genome sequence of the most widely cultivated cacao type and its use to identify candidate genes regulating pod color.</title>
        <authorList>
            <person name="Motamayor J.C."/>
            <person name="Mockaitis K."/>
            <person name="Schmutz J."/>
            <person name="Haiminen N."/>
            <person name="Iii D.L."/>
            <person name="Cornejo O."/>
            <person name="Findley S.D."/>
            <person name="Zheng P."/>
            <person name="Utro F."/>
            <person name="Royaert S."/>
            <person name="Saski C."/>
            <person name="Jenkins J."/>
            <person name="Podicheti R."/>
            <person name="Zhao M."/>
            <person name="Scheffler B.E."/>
            <person name="Stack J.C."/>
            <person name="Feltus F.A."/>
            <person name="Mustiga G.M."/>
            <person name="Amores F."/>
            <person name="Phillips W."/>
            <person name="Marelli J.P."/>
            <person name="May G.D."/>
            <person name="Shapiro H."/>
            <person name="Ma J."/>
            <person name="Bustamante C.D."/>
            <person name="Schnell R.J."/>
            <person name="Main D."/>
            <person name="Gilbert D."/>
            <person name="Parida L."/>
            <person name="Kuhn D.N."/>
        </authorList>
    </citation>
    <scope>NUCLEOTIDE SEQUENCE [LARGE SCALE GENOMIC DNA]</scope>
    <source>
        <strain evidence="5">cv. Matina 1-6</strain>
    </source>
</reference>
<dbReference type="Proteomes" id="UP000026915">
    <property type="component" value="Chromosome 1"/>
</dbReference>
<feature type="compositionally biased region" description="Polar residues" evidence="1">
    <location>
        <begin position="220"/>
        <end position="234"/>
    </location>
</feature>
<feature type="domain" description="Zinc knuckle CX2CX4HX4C" evidence="3">
    <location>
        <begin position="142"/>
        <end position="185"/>
    </location>
</feature>
<keyword evidence="5" id="KW-1185">Reference proteome</keyword>
<evidence type="ECO:0000256" key="1">
    <source>
        <dbReference type="SAM" id="MobiDB-lite"/>
    </source>
</evidence>
<name>A0A061DRH0_THECC</name>
<dbReference type="eggNOG" id="KOG1075">
    <property type="taxonomic scope" value="Eukaryota"/>
</dbReference>
<dbReference type="STRING" id="3641.A0A061DRH0"/>
<feature type="region of interest" description="Disordered" evidence="1">
    <location>
        <begin position="199"/>
        <end position="262"/>
    </location>
</feature>
<dbReference type="InterPro" id="IPR025836">
    <property type="entry name" value="Zn_knuckle_CX2CX4HX4C"/>
</dbReference>
<accession>A0A061DRH0</accession>
<gene>
    <name evidence="4" type="ORF">TCM_004611</name>
</gene>
<proteinExistence type="predicted"/>
<sequence length="544" mass="61294">MENESMFIRFCMARKKDNKEAMIKALGTVCKTKGKLTVKEIGESNFLFRFVEKDYYDRIKEGHLWCFDRNVMVLKDYDEEFMEPKDLDFGKEEFWPQTTGLPTRLMNKEVAKAIGNMVVRFIRVDGDEEDLRDRFMKIRVLLDLSKPLRRGIMLSMEDGKARWLAIQYERLPRFRYNCGVMGHNKDCTNTCLDDNGEEDKAKDGMADDRSRSNDGVGAQSRFTSRTLNEILSDNNMEDSASDCQNRSEERDEPDPGAIGNRTHEQEIRFPHHLCDCAPIEADDKARIQFAQNLEFLETEFFMNVTRGEGLGAYAPEFAKGGPPPIGAKKANLDPLLVESSRNLVIRKAIVTKVGGIPRPLLDTSSENFAKLFDKAVGYCLDPPFDPYANTNNFLLASYAIPYVGLEGYVGTIPFLHNYTSRKLVASLLGVESGQDAVLRALLYEKACEKVEPYDITVADFTNMISGLRNKLANCGIKDEGLIVPLELGAENRTTSNVLSADTNSLYYARTPPEILRIVYGDGDEHKPGAFFPEGANGNIPRAHL</sequence>
<dbReference type="EMBL" id="CM001879">
    <property type="protein sequence ID" value="EOX95022.1"/>
    <property type="molecule type" value="Genomic_DNA"/>
</dbReference>
<evidence type="ECO:0000313" key="5">
    <source>
        <dbReference type="Proteomes" id="UP000026915"/>
    </source>
</evidence>
<organism evidence="4 5">
    <name type="scientific">Theobroma cacao</name>
    <name type="common">Cacao</name>
    <name type="synonym">Cocoa</name>
    <dbReference type="NCBI Taxonomy" id="3641"/>
    <lineage>
        <taxon>Eukaryota</taxon>
        <taxon>Viridiplantae</taxon>
        <taxon>Streptophyta</taxon>
        <taxon>Embryophyta</taxon>
        <taxon>Tracheophyta</taxon>
        <taxon>Spermatophyta</taxon>
        <taxon>Magnoliopsida</taxon>
        <taxon>eudicotyledons</taxon>
        <taxon>Gunneridae</taxon>
        <taxon>Pentapetalae</taxon>
        <taxon>rosids</taxon>
        <taxon>malvids</taxon>
        <taxon>Malvales</taxon>
        <taxon>Malvaceae</taxon>
        <taxon>Byttnerioideae</taxon>
        <taxon>Theobroma</taxon>
    </lineage>
</organism>
<dbReference type="InterPro" id="IPR052965">
    <property type="entry name" value="Pigment-catalase-like"/>
</dbReference>